<dbReference type="PANTHER" id="PTHR30589">
    <property type="entry name" value="PROLIPOPROTEIN DIACYLGLYCERYL TRANSFERASE"/>
    <property type="match status" value="1"/>
</dbReference>
<dbReference type="Pfam" id="PF01790">
    <property type="entry name" value="LGT"/>
    <property type="match status" value="1"/>
</dbReference>
<geneLocation type="plasmid" evidence="8 9">
    <name>III</name>
</geneLocation>
<evidence type="ECO:0000256" key="3">
    <source>
        <dbReference type="ARBA" id="ARBA00022679"/>
    </source>
</evidence>
<dbReference type="HOGENOM" id="CLU_013386_0_1_9"/>
<dbReference type="NCBIfam" id="TIGR00544">
    <property type="entry name" value="lgt"/>
    <property type="match status" value="1"/>
</dbReference>
<evidence type="ECO:0000256" key="6">
    <source>
        <dbReference type="ARBA" id="ARBA00023136"/>
    </source>
</evidence>
<dbReference type="Proteomes" id="UP000033166">
    <property type="component" value="Plasmid III"/>
</dbReference>
<comment type="similarity">
    <text evidence="1 7">Belongs to the Lgt family.</text>
</comment>
<keyword evidence="6 7" id="KW-0472">Membrane</keyword>
<accession>A0A0D6E0P0</accession>
<name>A0A0D6E0P0_9LACT</name>
<feature type="transmembrane region" description="Helical" evidence="7">
    <location>
        <begin position="174"/>
        <end position="192"/>
    </location>
</feature>
<reference evidence="9" key="1">
    <citation type="submission" date="2015-01" db="EMBL/GenBank/DDBJ databases">
        <authorList>
            <person name="Andreevskaya M."/>
        </authorList>
    </citation>
    <scope>NUCLEOTIDE SEQUENCE [LARGE SCALE GENOMIC DNA]</scope>
    <source>
        <strain evidence="9">MKFS47</strain>
        <plasmid evidence="9">III</plasmid>
    </source>
</reference>
<keyword evidence="5 7" id="KW-1133">Transmembrane helix</keyword>
<comment type="pathway">
    <text evidence="7">Protein modification; lipoprotein biosynthesis (diacylglyceryl transfer).</text>
</comment>
<dbReference type="EMBL" id="LN774771">
    <property type="protein sequence ID" value="CEN29566.1"/>
    <property type="molecule type" value="Genomic_DNA"/>
</dbReference>
<keyword evidence="3 7" id="KW-0808">Transferase</keyword>
<feature type="transmembrane region" description="Helical" evidence="7">
    <location>
        <begin position="234"/>
        <end position="252"/>
    </location>
</feature>
<evidence type="ECO:0000256" key="2">
    <source>
        <dbReference type="ARBA" id="ARBA00022475"/>
    </source>
</evidence>
<dbReference type="PROSITE" id="PS01311">
    <property type="entry name" value="LGT"/>
    <property type="match status" value="1"/>
</dbReference>
<evidence type="ECO:0000256" key="7">
    <source>
        <dbReference type="HAMAP-Rule" id="MF_01147"/>
    </source>
</evidence>
<feature type="transmembrane region" description="Helical" evidence="7">
    <location>
        <begin position="93"/>
        <end position="112"/>
    </location>
</feature>
<feature type="binding site" evidence="7">
    <location>
        <position position="136"/>
    </location>
    <ligand>
        <name>a 1,2-diacyl-sn-glycero-3-phospho-(1'-sn-glycerol)</name>
        <dbReference type="ChEBI" id="CHEBI:64716"/>
    </ligand>
</feature>
<proteinExistence type="inferred from homology"/>
<evidence type="ECO:0000313" key="8">
    <source>
        <dbReference type="EMBL" id="CEN29566.1"/>
    </source>
</evidence>
<dbReference type="KEGG" id="lpk:LACPI_2366"/>
<feature type="transmembrane region" description="Helical" evidence="7">
    <location>
        <begin position="54"/>
        <end position="73"/>
    </location>
</feature>
<dbReference type="GO" id="GO:0005886">
    <property type="term" value="C:plasma membrane"/>
    <property type="evidence" value="ECO:0007669"/>
    <property type="project" value="UniProtKB-SubCell"/>
</dbReference>
<keyword evidence="2 7" id="KW-1003">Cell membrane</keyword>
<dbReference type="GO" id="GO:0042158">
    <property type="term" value="P:lipoprotein biosynthetic process"/>
    <property type="evidence" value="ECO:0007669"/>
    <property type="project" value="UniProtKB-UniRule"/>
</dbReference>
<keyword evidence="8" id="KW-0449">Lipoprotein</keyword>
<protein>
    <recommendedName>
        <fullName evidence="7">Phosphatidylglycerol--prolipoprotein diacylglyceryl transferase</fullName>
        <ecNumber evidence="7">2.5.1.145</ecNumber>
    </recommendedName>
</protein>
<feature type="transmembrane region" description="Helical" evidence="7">
    <location>
        <begin position="204"/>
        <end position="222"/>
    </location>
</feature>
<comment type="subcellular location">
    <subcellularLocation>
        <location evidence="7">Cell membrane</location>
        <topology evidence="7">Multi-pass membrane protein</topology>
    </subcellularLocation>
</comment>
<dbReference type="UniPathway" id="UPA00664"/>
<sequence>MMEMLVINKIALKLGPFAIHWYAILIVTGSVIGVWLACRESVRRHLTSNDVTDFVLWAVPFGLLGVRIYYVIFQWSYYSQHPSEIIALWDGGGAIYGGLVAGVIVLFIFAHIQKINPLDLLDIAVPAVLIGQAFGRWGNFVNQEAYGNIVSNLNWLPSIIRQQMFIDGAYRQPTFLFESLGTLIAFLIIMILRHHLKDLRRGEIFGFYLIWYGIVRFIVEGMRTDSLMLGNIRISQLLSLLLACFGISFILYRRFKIKTIEYYNKGEFND</sequence>
<comment type="function">
    <text evidence="7">Catalyzes the transfer of the diacylglyceryl group from phosphatidylglycerol to the sulfhydryl group of the N-terminal cysteine of a prolipoprotein, the first step in the formation of mature lipoproteins.</text>
</comment>
<organism evidence="8 9">
    <name type="scientific">Pseudolactococcus piscium MKFS47</name>
    <dbReference type="NCBI Taxonomy" id="297352"/>
    <lineage>
        <taxon>Bacteria</taxon>
        <taxon>Bacillati</taxon>
        <taxon>Bacillota</taxon>
        <taxon>Bacilli</taxon>
        <taxon>Lactobacillales</taxon>
        <taxon>Streptococcaceae</taxon>
        <taxon>Pseudolactococcus</taxon>
    </lineage>
</organism>
<comment type="catalytic activity">
    <reaction evidence="7">
        <text>L-cysteinyl-[prolipoprotein] + a 1,2-diacyl-sn-glycero-3-phospho-(1'-sn-glycerol) = an S-1,2-diacyl-sn-glyceryl-L-cysteinyl-[prolipoprotein] + sn-glycerol 1-phosphate + H(+)</text>
        <dbReference type="Rhea" id="RHEA:56712"/>
        <dbReference type="Rhea" id="RHEA-COMP:14679"/>
        <dbReference type="Rhea" id="RHEA-COMP:14680"/>
        <dbReference type="ChEBI" id="CHEBI:15378"/>
        <dbReference type="ChEBI" id="CHEBI:29950"/>
        <dbReference type="ChEBI" id="CHEBI:57685"/>
        <dbReference type="ChEBI" id="CHEBI:64716"/>
        <dbReference type="ChEBI" id="CHEBI:140658"/>
        <dbReference type="EC" id="2.5.1.145"/>
    </reaction>
</comment>
<dbReference type="AlphaFoldDB" id="A0A0D6E0P0"/>
<keyword evidence="8" id="KW-0614">Plasmid</keyword>
<evidence type="ECO:0000313" key="9">
    <source>
        <dbReference type="Proteomes" id="UP000033166"/>
    </source>
</evidence>
<keyword evidence="4 7" id="KW-0812">Transmembrane</keyword>
<dbReference type="InterPro" id="IPR001640">
    <property type="entry name" value="Lgt"/>
</dbReference>
<evidence type="ECO:0000256" key="4">
    <source>
        <dbReference type="ARBA" id="ARBA00022692"/>
    </source>
</evidence>
<evidence type="ECO:0000256" key="5">
    <source>
        <dbReference type="ARBA" id="ARBA00022989"/>
    </source>
</evidence>
<feature type="transmembrane region" description="Helical" evidence="7">
    <location>
        <begin position="119"/>
        <end position="138"/>
    </location>
</feature>
<gene>
    <name evidence="7 8" type="primary">lgt</name>
    <name evidence="8" type="ORF">LACPI_2366</name>
</gene>
<evidence type="ECO:0000256" key="1">
    <source>
        <dbReference type="ARBA" id="ARBA00007150"/>
    </source>
</evidence>
<dbReference type="PANTHER" id="PTHR30589:SF0">
    <property type="entry name" value="PHOSPHATIDYLGLYCEROL--PROLIPOPROTEIN DIACYLGLYCERYL TRANSFERASE"/>
    <property type="match status" value="1"/>
</dbReference>
<dbReference type="EC" id="2.5.1.145" evidence="7"/>
<feature type="transmembrane region" description="Helical" evidence="7">
    <location>
        <begin position="20"/>
        <end position="38"/>
    </location>
</feature>
<dbReference type="GO" id="GO:0008961">
    <property type="term" value="F:phosphatidylglycerol-prolipoprotein diacylglyceryl transferase activity"/>
    <property type="evidence" value="ECO:0007669"/>
    <property type="project" value="UniProtKB-UniRule"/>
</dbReference>
<dbReference type="HAMAP" id="MF_01147">
    <property type="entry name" value="Lgt"/>
    <property type="match status" value="1"/>
</dbReference>